<feature type="non-terminal residue" evidence="1">
    <location>
        <position position="206"/>
    </location>
</feature>
<proteinExistence type="predicted"/>
<dbReference type="EMBL" id="JAHRHJ020000008">
    <property type="protein sequence ID" value="KAH9304472.1"/>
    <property type="molecule type" value="Genomic_DNA"/>
</dbReference>
<gene>
    <name evidence="1" type="ORF">KI387_008876</name>
</gene>
<evidence type="ECO:0000313" key="1">
    <source>
        <dbReference type="EMBL" id="KAH9304472.1"/>
    </source>
</evidence>
<organism evidence="1 2">
    <name type="scientific">Taxus chinensis</name>
    <name type="common">Chinese yew</name>
    <name type="synonym">Taxus wallichiana var. chinensis</name>
    <dbReference type="NCBI Taxonomy" id="29808"/>
    <lineage>
        <taxon>Eukaryota</taxon>
        <taxon>Viridiplantae</taxon>
        <taxon>Streptophyta</taxon>
        <taxon>Embryophyta</taxon>
        <taxon>Tracheophyta</taxon>
        <taxon>Spermatophyta</taxon>
        <taxon>Pinopsida</taxon>
        <taxon>Pinidae</taxon>
        <taxon>Conifers II</taxon>
        <taxon>Cupressales</taxon>
        <taxon>Taxaceae</taxon>
        <taxon>Taxus</taxon>
    </lineage>
</organism>
<reference evidence="1 2" key="1">
    <citation type="journal article" date="2021" name="Nat. Plants">
        <title>The Taxus genome provides insights into paclitaxel biosynthesis.</title>
        <authorList>
            <person name="Xiong X."/>
            <person name="Gou J."/>
            <person name="Liao Q."/>
            <person name="Li Y."/>
            <person name="Zhou Q."/>
            <person name="Bi G."/>
            <person name="Li C."/>
            <person name="Du R."/>
            <person name="Wang X."/>
            <person name="Sun T."/>
            <person name="Guo L."/>
            <person name="Liang H."/>
            <person name="Lu P."/>
            <person name="Wu Y."/>
            <person name="Zhang Z."/>
            <person name="Ro D.K."/>
            <person name="Shang Y."/>
            <person name="Huang S."/>
            <person name="Yan J."/>
        </authorList>
    </citation>
    <scope>NUCLEOTIDE SEQUENCE [LARGE SCALE GENOMIC DNA]</scope>
    <source>
        <strain evidence="1">Ta-2019</strain>
    </source>
</reference>
<feature type="non-terminal residue" evidence="1">
    <location>
        <position position="1"/>
    </location>
</feature>
<dbReference type="Proteomes" id="UP000824469">
    <property type="component" value="Unassembled WGS sequence"/>
</dbReference>
<name>A0AA38CRS4_TAXCH</name>
<protein>
    <submittedName>
        <fullName evidence="1">Uncharacterized protein</fullName>
    </submittedName>
</protein>
<dbReference type="AlphaFoldDB" id="A0AA38CRS4"/>
<keyword evidence="2" id="KW-1185">Reference proteome</keyword>
<comment type="caution">
    <text evidence="1">The sequence shown here is derived from an EMBL/GenBank/DDBJ whole genome shotgun (WGS) entry which is preliminary data.</text>
</comment>
<dbReference type="OMA" id="RAGYTHE"/>
<evidence type="ECO:0000313" key="2">
    <source>
        <dbReference type="Proteomes" id="UP000824469"/>
    </source>
</evidence>
<sequence length="206" mass="22991">KKRSEQGKKKQVAMNASTAKKGVGLLFNATKNGFSSISSGISKTRKAYATKHETDVLKEIKERSVSPADLIFQAFQRIYFLYMAGYKHELVAAAQMAGKRLADPVKSSVPLEAVMILGNSLCNECSQYGDFENGTFYKSMQDLVTKSRMVKDHYDRESIVHDIYYAILIAVEKYGTEEQTLEKTFKDAASRIIGSAMHVTDPKIDP</sequence>
<accession>A0AA38CRS4</accession>